<dbReference type="Gene3D" id="1.20.5.3310">
    <property type="match status" value="1"/>
</dbReference>
<comment type="function">
    <text evidence="9">Part of the twin-arginine translocation (Tat) system that transports large folded proteins containing a characteristic twin-arginine motif in their signal peptide across membranes. TatA could form the protein-conducting channel of the Tat system.</text>
</comment>
<evidence type="ECO:0000256" key="8">
    <source>
        <dbReference type="ARBA" id="ARBA00023136"/>
    </source>
</evidence>
<keyword evidence="4 9" id="KW-0812">Transmembrane</keyword>
<feature type="region of interest" description="Disordered" evidence="10">
    <location>
        <begin position="48"/>
        <end position="123"/>
    </location>
</feature>
<dbReference type="InterPro" id="IPR006312">
    <property type="entry name" value="TatA/E"/>
</dbReference>
<evidence type="ECO:0000256" key="3">
    <source>
        <dbReference type="ARBA" id="ARBA00022475"/>
    </source>
</evidence>
<dbReference type="PANTHER" id="PTHR42982:SF1">
    <property type="entry name" value="SEC-INDEPENDENT PROTEIN TRANSLOCASE PROTEIN TATA"/>
    <property type="match status" value="1"/>
</dbReference>
<comment type="subcellular location">
    <subcellularLocation>
        <location evidence="1 9">Cell membrane</location>
        <topology evidence="1 9">Single-pass membrane protein</topology>
    </subcellularLocation>
</comment>
<keyword evidence="7 9" id="KW-0811">Translocation</keyword>
<dbReference type="AlphaFoldDB" id="A0A1H1Y0W8"/>
<evidence type="ECO:0000313" key="11">
    <source>
        <dbReference type="EMBL" id="SDT15082.1"/>
    </source>
</evidence>
<dbReference type="NCBIfam" id="TIGR01411">
    <property type="entry name" value="tatAE"/>
    <property type="match status" value="1"/>
</dbReference>
<keyword evidence="6 9" id="KW-1133">Transmembrane helix</keyword>
<evidence type="ECO:0000256" key="9">
    <source>
        <dbReference type="HAMAP-Rule" id="MF_00236"/>
    </source>
</evidence>
<accession>A0A1H1Y0W8</accession>
<feature type="compositionally biased region" description="Basic and acidic residues" evidence="10">
    <location>
        <begin position="48"/>
        <end position="57"/>
    </location>
</feature>
<keyword evidence="8 9" id="KW-0472">Membrane</keyword>
<name>A0A1H1Y0W8_9ACTN</name>
<comment type="subunit">
    <text evidence="9">The Tat system comprises two distinct complexes: a TatABC complex, containing multiple copies of TatA, TatB and TatC subunits, and a separate TatA complex, containing only TatA subunits. Substrates initially bind to the TatABC complex, which probably triggers association of the separate TatA complex to form the active translocon.</text>
</comment>
<proteinExistence type="inferred from homology"/>
<evidence type="ECO:0000256" key="5">
    <source>
        <dbReference type="ARBA" id="ARBA00022927"/>
    </source>
</evidence>
<feature type="compositionally biased region" description="Low complexity" evidence="10">
    <location>
        <begin position="66"/>
        <end position="115"/>
    </location>
</feature>
<dbReference type="GO" id="GO:0043953">
    <property type="term" value="P:protein transport by the Tat complex"/>
    <property type="evidence" value="ECO:0007669"/>
    <property type="project" value="UniProtKB-UniRule"/>
</dbReference>
<dbReference type="PANTHER" id="PTHR42982">
    <property type="entry name" value="SEC-INDEPENDENT PROTEIN TRANSLOCASE PROTEIN TATA"/>
    <property type="match status" value="1"/>
</dbReference>
<dbReference type="GO" id="GO:0008320">
    <property type="term" value="F:protein transmembrane transporter activity"/>
    <property type="evidence" value="ECO:0007669"/>
    <property type="project" value="UniProtKB-UniRule"/>
</dbReference>
<protein>
    <recommendedName>
        <fullName evidence="9">Sec-independent protein translocase protein TatA</fullName>
    </recommendedName>
</protein>
<sequence length="123" mass="13008">MTPMAFPIGPTEMIIILVIVLVLFGGARLAGLGKSTGRAIREFKEETKNLGGDKSEDVVDAEVVEPQNQQSQQQNPPAVGGAQQQQAPQEPQQQSAQQSGGSSTQSTQSYGSATQPTEARRDA</sequence>
<dbReference type="GO" id="GO:0033281">
    <property type="term" value="C:TAT protein transport complex"/>
    <property type="evidence" value="ECO:0007669"/>
    <property type="project" value="UniProtKB-UniRule"/>
</dbReference>
<dbReference type="Proteomes" id="UP000199103">
    <property type="component" value="Chromosome I"/>
</dbReference>
<keyword evidence="5 9" id="KW-0653">Protein transport</keyword>
<dbReference type="InterPro" id="IPR003369">
    <property type="entry name" value="TatA/B/E"/>
</dbReference>
<dbReference type="STRING" id="630515.SAMN04489812_4340"/>
<evidence type="ECO:0000256" key="4">
    <source>
        <dbReference type="ARBA" id="ARBA00022692"/>
    </source>
</evidence>
<organism evidence="11 12">
    <name type="scientific">Microlunatus soli</name>
    <dbReference type="NCBI Taxonomy" id="630515"/>
    <lineage>
        <taxon>Bacteria</taxon>
        <taxon>Bacillati</taxon>
        <taxon>Actinomycetota</taxon>
        <taxon>Actinomycetes</taxon>
        <taxon>Propionibacteriales</taxon>
        <taxon>Propionibacteriaceae</taxon>
        <taxon>Microlunatus</taxon>
    </lineage>
</organism>
<reference evidence="11 12" key="1">
    <citation type="submission" date="2016-10" db="EMBL/GenBank/DDBJ databases">
        <authorList>
            <person name="de Groot N.N."/>
        </authorList>
    </citation>
    <scope>NUCLEOTIDE SEQUENCE [LARGE SCALE GENOMIC DNA]</scope>
    <source>
        <strain evidence="11 12">DSM 21800</strain>
    </source>
</reference>
<gene>
    <name evidence="9" type="primary">tatA</name>
    <name evidence="11" type="ORF">SAMN04489812_4340</name>
</gene>
<evidence type="ECO:0000256" key="7">
    <source>
        <dbReference type="ARBA" id="ARBA00023010"/>
    </source>
</evidence>
<dbReference type="Pfam" id="PF02416">
    <property type="entry name" value="TatA_B_E"/>
    <property type="match status" value="1"/>
</dbReference>
<keyword evidence="12" id="KW-1185">Reference proteome</keyword>
<evidence type="ECO:0000256" key="6">
    <source>
        <dbReference type="ARBA" id="ARBA00022989"/>
    </source>
</evidence>
<evidence type="ECO:0000256" key="1">
    <source>
        <dbReference type="ARBA" id="ARBA00004162"/>
    </source>
</evidence>
<keyword evidence="2 9" id="KW-0813">Transport</keyword>
<evidence type="ECO:0000313" key="12">
    <source>
        <dbReference type="Proteomes" id="UP000199103"/>
    </source>
</evidence>
<evidence type="ECO:0000256" key="10">
    <source>
        <dbReference type="SAM" id="MobiDB-lite"/>
    </source>
</evidence>
<dbReference type="HAMAP" id="MF_00236">
    <property type="entry name" value="TatA_E"/>
    <property type="match status" value="1"/>
</dbReference>
<comment type="similarity">
    <text evidence="9">Belongs to the TatA/E family.</text>
</comment>
<evidence type="ECO:0000256" key="2">
    <source>
        <dbReference type="ARBA" id="ARBA00022448"/>
    </source>
</evidence>
<dbReference type="EMBL" id="LT629772">
    <property type="protein sequence ID" value="SDT15082.1"/>
    <property type="molecule type" value="Genomic_DNA"/>
</dbReference>
<keyword evidence="3 9" id="KW-1003">Cell membrane</keyword>